<dbReference type="GO" id="GO:0005507">
    <property type="term" value="F:copper ion binding"/>
    <property type="evidence" value="ECO:0007669"/>
    <property type="project" value="TreeGrafter"/>
</dbReference>
<dbReference type="AlphaFoldDB" id="A0A6B0YWT1"/>
<evidence type="ECO:0000256" key="9">
    <source>
        <dbReference type="ARBA" id="ARBA00048968"/>
    </source>
</evidence>
<dbReference type="GO" id="GO:0016787">
    <property type="term" value="F:hydrolase activity"/>
    <property type="evidence" value="ECO:0007669"/>
    <property type="project" value="UniProtKB-KW"/>
</dbReference>
<dbReference type="GO" id="GO:0017061">
    <property type="term" value="F:S-methyl-5-thioadenosine phosphorylase activity"/>
    <property type="evidence" value="ECO:0007669"/>
    <property type="project" value="UniProtKB-EC"/>
</dbReference>
<comment type="similarity">
    <text evidence="3 11">Belongs to the purine nucleoside phosphorylase YfiH/LACC1 family.</text>
</comment>
<name>A0A6B0YWT1_9CHLR</name>
<proteinExistence type="inferred from homology"/>
<evidence type="ECO:0000256" key="10">
    <source>
        <dbReference type="ARBA" id="ARBA00049893"/>
    </source>
</evidence>
<evidence type="ECO:0000256" key="3">
    <source>
        <dbReference type="ARBA" id="ARBA00007353"/>
    </source>
</evidence>
<dbReference type="NCBIfam" id="TIGR00726">
    <property type="entry name" value="peptidoglycan editing factor PgeF"/>
    <property type="match status" value="1"/>
</dbReference>
<evidence type="ECO:0000256" key="1">
    <source>
        <dbReference type="ARBA" id="ARBA00000553"/>
    </source>
</evidence>
<dbReference type="SUPFAM" id="SSF64438">
    <property type="entry name" value="CNF1/YfiH-like putative cysteine hydrolases"/>
    <property type="match status" value="1"/>
</dbReference>
<dbReference type="Gene3D" id="3.60.140.10">
    <property type="entry name" value="CNF1/YfiH-like putative cysteine hydrolases"/>
    <property type="match status" value="1"/>
</dbReference>
<evidence type="ECO:0000256" key="5">
    <source>
        <dbReference type="ARBA" id="ARBA00022723"/>
    </source>
</evidence>
<dbReference type="CDD" id="cd16833">
    <property type="entry name" value="YfiH"/>
    <property type="match status" value="1"/>
</dbReference>
<keyword evidence="4" id="KW-0808">Transferase</keyword>
<gene>
    <name evidence="12" type="primary">pgeF</name>
    <name evidence="12" type="ORF">F4Y42_10470</name>
</gene>
<evidence type="ECO:0000313" key="12">
    <source>
        <dbReference type="EMBL" id="MXY93858.1"/>
    </source>
</evidence>
<dbReference type="EMBL" id="VXRG01000089">
    <property type="protein sequence ID" value="MXY93858.1"/>
    <property type="molecule type" value="Genomic_DNA"/>
</dbReference>
<evidence type="ECO:0000256" key="11">
    <source>
        <dbReference type="RuleBase" id="RU361274"/>
    </source>
</evidence>
<dbReference type="PANTHER" id="PTHR30616">
    <property type="entry name" value="UNCHARACTERIZED PROTEIN YFIH"/>
    <property type="match status" value="1"/>
</dbReference>
<evidence type="ECO:0000256" key="8">
    <source>
        <dbReference type="ARBA" id="ARBA00047989"/>
    </source>
</evidence>
<dbReference type="InterPro" id="IPR038371">
    <property type="entry name" value="Cu_polyphenol_OxRdtase_sf"/>
</dbReference>
<dbReference type="InterPro" id="IPR011324">
    <property type="entry name" value="Cytotoxic_necrot_fac-like_cat"/>
</dbReference>
<accession>A0A6B0YWT1</accession>
<protein>
    <recommendedName>
        <fullName evidence="11">Purine nucleoside phosphorylase</fullName>
    </recommendedName>
</protein>
<comment type="catalytic activity">
    <reaction evidence="8">
        <text>adenosine + H2O + H(+) = inosine + NH4(+)</text>
        <dbReference type="Rhea" id="RHEA:24408"/>
        <dbReference type="ChEBI" id="CHEBI:15377"/>
        <dbReference type="ChEBI" id="CHEBI:15378"/>
        <dbReference type="ChEBI" id="CHEBI:16335"/>
        <dbReference type="ChEBI" id="CHEBI:17596"/>
        <dbReference type="ChEBI" id="CHEBI:28938"/>
        <dbReference type="EC" id="3.5.4.4"/>
    </reaction>
    <physiologicalReaction direction="left-to-right" evidence="8">
        <dbReference type="Rhea" id="RHEA:24409"/>
    </physiologicalReaction>
</comment>
<dbReference type="PANTHER" id="PTHR30616:SF2">
    <property type="entry name" value="PURINE NUCLEOSIDE PHOSPHORYLASE LACC1"/>
    <property type="match status" value="1"/>
</dbReference>
<evidence type="ECO:0000256" key="4">
    <source>
        <dbReference type="ARBA" id="ARBA00022679"/>
    </source>
</evidence>
<dbReference type="Pfam" id="PF02578">
    <property type="entry name" value="Cu-oxidase_4"/>
    <property type="match status" value="1"/>
</dbReference>
<comment type="caution">
    <text evidence="12">The sequence shown here is derived from an EMBL/GenBank/DDBJ whole genome shotgun (WGS) entry which is preliminary data.</text>
</comment>
<evidence type="ECO:0000256" key="2">
    <source>
        <dbReference type="ARBA" id="ARBA00003215"/>
    </source>
</evidence>
<organism evidence="12">
    <name type="scientific">Caldilineaceae bacterium SB0664_bin_27</name>
    <dbReference type="NCBI Taxonomy" id="2605260"/>
    <lineage>
        <taxon>Bacteria</taxon>
        <taxon>Bacillati</taxon>
        <taxon>Chloroflexota</taxon>
        <taxon>Caldilineae</taxon>
        <taxon>Caldilineales</taxon>
        <taxon>Caldilineaceae</taxon>
    </lineage>
</organism>
<evidence type="ECO:0000256" key="7">
    <source>
        <dbReference type="ARBA" id="ARBA00022833"/>
    </source>
</evidence>
<reference evidence="12" key="1">
    <citation type="submission" date="2019-09" db="EMBL/GenBank/DDBJ databases">
        <title>Characterisation of the sponge microbiome using genome-centric metagenomics.</title>
        <authorList>
            <person name="Engelberts J.P."/>
            <person name="Robbins S.J."/>
            <person name="De Goeij J.M."/>
            <person name="Aranda M."/>
            <person name="Bell S.C."/>
            <person name="Webster N.S."/>
        </authorList>
    </citation>
    <scope>NUCLEOTIDE SEQUENCE</scope>
    <source>
        <strain evidence="12">SB0664_bin_27</strain>
    </source>
</reference>
<keyword evidence="6" id="KW-0378">Hydrolase</keyword>
<comment type="catalytic activity">
    <reaction evidence="10">
        <text>S-methyl-5'-thioadenosine + phosphate = 5-(methylsulfanyl)-alpha-D-ribose 1-phosphate + adenine</text>
        <dbReference type="Rhea" id="RHEA:11852"/>
        <dbReference type="ChEBI" id="CHEBI:16708"/>
        <dbReference type="ChEBI" id="CHEBI:17509"/>
        <dbReference type="ChEBI" id="CHEBI:43474"/>
        <dbReference type="ChEBI" id="CHEBI:58533"/>
        <dbReference type="EC" id="2.4.2.28"/>
    </reaction>
    <physiologicalReaction direction="left-to-right" evidence="10">
        <dbReference type="Rhea" id="RHEA:11853"/>
    </physiologicalReaction>
</comment>
<comment type="catalytic activity">
    <reaction evidence="1">
        <text>inosine + phosphate = alpha-D-ribose 1-phosphate + hypoxanthine</text>
        <dbReference type="Rhea" id="RHEA:27646"/>
        <dbReference type="ChEBI" id="CHEBI:17368"/>
        <dbReference type="ChEBI" id="CHEBI:17596"/>
        <dbReference type="ChEBI" id="CHEBI:43474"/>
        <dbReference type="ChEBI" id="CHEBI:57720"/>
        <dbReference type="EC" id="2.4.2.1"/>
    </reaction>
    <physiologicalReaction direction="left-to-right" evidence="1">
        <dbReference type="Rhea" id="RHEA:27647"/>
    </physiologicalReaction>
</comment>
<comment type="function">
    <text evidence="2">Purine nucleoside enzyme that catalyzes the phosphorolysis of adenosine and inosine nucleosides, yielding D-ribose 1-phosphate and the respective free bases, adenine and hypoxanthine. Also catalyzes the phosphorolysis of S-methyl-5'-thioadenosine into adenine and S-methyl-5-thio-alpha-D-ribose 1-phosphate. Also has adenosine deaminase activity.</text>
</comment>
<sequence>MHRICYKNGVVAYAFDRFDSFSLRAYVSTRHGGVSPEPWSSLNFSHSRGDEHERVLENFARFCAALGRDPAHPVRTHQVHSTRVARVGWTEAGARQESRDALITDAVELPLFLVFADCVPIILYDPVGHVLGACHAGWRGTIDGVAAATLDAMTEAFGTNAAEVRVGIGPSIGPESYEVGEEVVSKATSTLSDGHKYFCWHNGDQSNPCFDLWQANIDQLTAAGVPGEQIELSGIDTARSTHEFFSHRAEKGQCGLFGLLTWLEPQE</sequence>
<keyword evidence="7" id="KW-0862">Zinc</keyword>
<comment type="catalytic activity">
    <reaction evidence="9">
        <text>adenosine + phosphate = alpha-D-ribose 1-phosphate + adenine</text>
        <dbReference type="Rhea" id="RHEA:27642"/>
        <dbReference type="ChEBI" id="CHEBI:16335"/>
        <dbReference type="ChEBI" id="CHEBI:16708"/>
        <dbReference type="ChEBI" id="CHEBI:43474"/>
        <dbReference type="ChEBI" id="CHEBI:57720"/>
        <dbReference type="EC" id="2.4.2.1"/>
    </reaction>
    <physiologicalReaction direction="left-to-right" evidence="9">
        <dbReference type="Rhea" id="RHEA:27643"/>
    </physiologicalReaction>
</comment>
<evidence type="ECO:0000256" key="6">
    <source>
        <dbReference type="ARBA" id="ARBA00022801"/>
    </source>
</evidence>
<keyword evidence="5" id="KW-0479">Metal-binding</keyword>
<dbReference type="InterPro" id="IPR003730">
    <property type="entry name" value="Cu_polyphenol_OxRdtase"/>
</dbReference>